<dbReference type="RefSeq" id="WP_088571297.1">
    <property type="nucleotide sequence ID" value="NZ_FYEK01000028.1"/>
</dbReference>
<dbReference type="InterPro" id="IPR051200">
    <property type="entry name" value="Host-pathogen_enzymatic-act"/>
</dbReference>
<dbReference type="OrthoDB" id="195736at2"/>
<dbReference type="PANTHER" id="PTHR47197:SF3">
    <property type="entry name" value="DIHYDRO-HEME D1 DEHYDROGENASE"/>
    <property type="match status" value="1"/>
</dbReference>
<dbReference type="EMBL" id="FYEK01000028">
    <property type="protein sequence ID" value="SNB65979.1"/>
    <property type="molecule type" value="Genomic_DNA"/>
</dbReference>
<evidence type="ECO:0000313" key="1">
    <source>
        <dbReference type="EMBL" id="SNB65979.1"/>
    </source>
</evidence>
<proteinExistence type="predicted"/>
<keyword evidence="2" id="KW-1185">Reference proteome</keyword>
<dbReference type="SUPFAM" id="SSF50969">
    <property type="entry name" value="YVTN repeat-like/Quinoprotein amine dehydrogenase"/>
    <property type="match status" value="3"/>
</dbReference>
<gene>
    <name evidence="1" type="ORF">SAMN02746019_00000360</name>
</gene>
<reference evidence="2" key="1">
    <citation type="submission" date="2017-06" db="EMBL/GenBank/DDBJ databases">
        <authorList>
            <person name="Varghese N."/>
            <person name="Submissions S."/>
        </authorList>
    </citation>
    <scope>NUCLEOTIDE SEQUENCE [LARGE SCALE GENOMIC DNA]</scope>
    <source>
        <strain evidence="2">JAD2</strain>
    </source>
</reference>
<dbReference type="Proteomes" id="UP000197025">
    <property type="component" value="Unassembled WGS sequence"/>
</dbReference>
<dbReference type="PANTHER" id="PTHR47197">
    <property type="entry name" value="PROTEIN NIRF"/>
    <property type="match status" value="1"/>
</dbReference>
<accession>A0A212R1U4</accession>
<dbReference type="AlphaFoldDB" id="A0A212R1U4"/>
<protein>
    <recommendedName>
        <fullName evidence="3">DNA-binding beta-propeller fold protein YncE</fullName>
    </recommendedName>
</protein>
<organism evidence="1 2">
    <name type="scientific">Thermoflexus hugenholtzii JAD2</name>
    <dbReference type="NCBI Taxonomy" id="877466"/>
    <lineage>
        <taxon>Bacteria</taxon>
        <taxon>Bacillati</taxon>
        <taxon>Chloroflexota</taxon>
        <taxon>Thermoflexia</taxon>
        <taxon>Thermoflexales</taxon>
        <taxon>Thermoflexaceae</taxon>
        <taxon>Thermoflexus</taxon>
    </lineage>
</organism>
<dbReference type="InterPro" id="IPR011044">
    <property type="entry name" value="Quino_amine_DH_bsu"/>
</dbReference>
<name>A0A212R1U4_9CHLR</name>
<dbReference type="Gene3D" id="2.130.10.10">
    <property type="entry name" value="YVTN repeat-like/Quinoprotein amine dehydrogenase"/>
    <property type="match status" value="2"/>
</dbReference>
<dbReference type="InterPro" id="IPR015943">
    <property type="entry name" value="WD40/YVTN_repeat-like_dom_sf"/>
</dbReference>
<evidence type="ECO:0008006" key="3">
    <source>
        <dbReference type="Google" id="ProtNLM"/>
    </source>
</evidence>
<evidence type="ECO:0000313" key="2">
    <source>
        <dbReference type="Proteomes" id="UP000197025"/>
    </source>
</evidence>
<sequence length="723" mass="77938">MRVLWICMLIAGGLLLGIALIALQPTSPIGPVLASAPLSDPVVPVITAERFLRPGAGMFPGVLGVHPVSGEVWVCRNGGWMTLQGAELRSIQPGSCDIGFHAQTPRWFRAEGRSVVIMSGTTPVGQVTLPYTVTGIVLHPRTQLLYVTMQSVPYPPISTHLAVITGTTVLTIASTPSAGPLAPHPESGDVYVGVNSYGPNPEVWILSGTQRVGTFTMTGMLRWIEYHPYSRLTYVGSQGELKVLNGRTVLASLAVTGTFDFAPDPDSERAYLTHLSPDWITVLSRTEVITRVPFPQGDNPIAVIPRTGEIVAGAFFSQQIHVFSRDLTLLNVISMPVRPRQIFPHEDGWVYVVGWGDSLGGSLPSDLLVLSRTVPVAEYPNGFGLGSLARSPDGRLYVLDLFTGRFDVLSGTEVVTSTAFLPWSYPILLPQERRLEADPGTGWAYVALPWSVWLWIWQGEGWLTRSLPSGISVLRADPHHGVIFGGKDSYYVDEIYAITGTEIFSLPIEGGLAGPVRDLAVDPAHGYLYVGGIGQVAVLSLTTPVTTSPWLTTVIGMYPLRALAAHPGTGRAYVGSGLGPTGTLWILSGSTPVISIGVEGVPVALATDPGGPWVYVALSGTQRVAVLSGTDRVATVTLPFEPLRIWVSPRSGLAYVAGETQVAVLRGPQVWTQLTTGIYPRDMVFDPERGIAVLSHEGDNRLVWIEERALTRRLWLPLILRGR</sequence>
<dbReference type="InParanoid" id="A0A212R1U4"/>